<sequence length="153" mass="18213">MEQFEQQKESQNTGREGRAINKRIKKSKAKKQQADEQPVEDCSICYGQIVDKGIIQTCQHTYCFKCIEIWAQQNRTCPQCRVQFSQILRVWKQGKMKRFQQKMYDYHATEVNSDEDELISLDFLYQPIRLMPYFTRIWSLPFVNLILISSDSE</sequence>
<evidence type="ECO:0000256" key="2">
    <source>
        <dbReference type="ARBA" id="ARBA00022771"/>
    </source>
</evidence>
<dbReference type="SMART" id="SM00184">
    <property type="entry name" value="RING"/>
    <property type="match status" value="1"/>
</dbReference>
<proteinExistence type="predicted"/>
<keyword evidence="3" id="KW-0862">Zinc</keyword>
<dbReference type="GO" id="GO:0004842">
    <property type="term" value="F:ubiquitin-protein transferase activity"/>
    <property type="evidence" value="ECO:0007669"/>
    <property type="project" value="TreeGrafter"/>
</dbReference>
<dbReference type="PROSITE" id="PS00518">
    <property type="entry name" value="ZF_RING_1"/>
    <property type="match status" value="1"/>
</dbReference>
<dbReference type="GO" id="GO:0051865">
    <property type="term" value="P:protein autoubiquitination"/>
    <property type="evidence" value="ECO:0007669"/>
    <property type="project" value="TreeGrafter"/>
</dbReference>
<dbReference type="PANTHER" id="PTHR12109:SF3">
    <property type="entry name" value="RING FINGER PROTEIN 141"/>
    <property type="match status" value="1"/>
</dbReference>
<name>A0A8S1XTX5_PAROT</name>
<dbReference type="AlphaFoldDB" id="A0A8S1XTX5"/>
<evidence type="ECO:0000313" key="8">
    <source>
        <dbReference type="Proteomes" id="UP000683925"/>
    </source>
</evidence>
<protein>
    <recommendedName>
        <fullName evidence="6">RING-type domain-containing protein</fullName>
    </recommendedName>
</protein>
<evidence type="ECO:0000259" key="6">
    <source>
        <dbReference type="PROSITE" id="PS50089"/>
    </source>
</evidence>
<feature type="domain" description="RING-type" evidence="6">
    <location>
        <begin position="42"/>
        <end position="81"/>
    </location>
</feature>
<evidence type="ECO:0000313" key="7">
    <source>
        <dbReference type="EMBL" id="CAD8204759.1"/>
    </source>
</evidence>
<gene>
    <name evidence="7" type="ORF">POCTA_138.1.T1330165</name>
</gene>
<keyword evidence="1" id="KW-0479">Metal-binding</keyword>
<dbReference type="Pfam" id="PF13639">
    <property type="entry name" value="zf-RING_2"/>
    <property type="match status" value="1"/>
</dbReference>
<organism evidence="7 8">
    <name type="scientific">Paramecium octaurelia</name>
    <dbReference type="NCBI Taxonomy" id="43137"/>
    <lineage>
        <taxon>Eukaryota</taxon>
        <taxon>Sar</taxon>
        <taxon>Alveolata</taxon>
        <taxon>Ciliophora</taxon>
        <taxon>Intramacronucleata</taxon>
        <taxon>Oligohymenophorea</taxon>
        <taxon>Peniculida</taxon>
        <taxon>Parameciidae</taxon>
        <taxon>Paramecium</taxon>
    </lineage>
</organism>
<dbReference type="OrthoDB" id="21204at2759"/>
<feature type="compositionally biased region" description="Basic residues" evidence="5">
    <location>
        <begin position="20"/>
        <end position="31"/>
    </location>
</feature>
<evidence type="ECO:0000256" key="4">
    <source>
        <dbReference type="PROSITE-ProRule" id="PRU00175"/>
    </source>
</evidence>
<evidence type="ECO:0000256" key="5">
    <source>
        <dbReference type="SAM" id="MobiDB-lite"/>
    </source>
</evidence>
<evidence type="ECO:0000256" key="1">
    <source>
        <dbReference type="ARBA" id="ARBA00022723"/>
    </source>
</evidence>
<dbReference type="InterPro" id="IPR047126">
    <property type="entry name" value="RNF141-like"/>
</dbReference>
<dbReference type="InterPro" id="IPR017907">
    <property type="entry name" value="Znf_RING_CS"/>
</dbReference>
<keyword evidence="2 4" id="KW-0863">Zinc-finger</keyword>
<dbReference type="InterPro" id="IPR001841">
    <property type="entry name" value="Znf_RING"/>
</dbReference>
<comment type="caution">
    <text evidence="7">The sequence shown here is derived from an EMBL/GenBank/DDBJ whole genome shotgun (WGS) entry which is preliminary data.</text>
</comment>
<dbReference type="PANTHER" id="PTHR12109">
    <property type="entry name" value="RING FINGER PROTEIN 141-RELATED"/>
    <property type="match status" value="1"/>
</dbReference>
<dbReference type="GO" id="GO:0008270">
    <property type="term" value="F:zinc ion binding"/>
    <property type="evidence" value="ECO:0007669"/>
    <property type="project" value="UniProtKB-KW"/>
</dbReference>
<accession>A0A8S1XTX5</accession>
<dbReference type="OMA" id="KCIEIWA"/>
<evidence type="ECO:0000256" key="3">
    <source>
        <dbReference type="ARBA" id="ARBA00022833"/>
    </source>
</evidence>
<keyword evidence="8" id="KW-1185">Reference proteome</keyword>
<dbReference type="EMBL" id="CAJJDP010000134">
    <property type="protein sequence ID" value="CAD8204759.1"/>
    <property type="molecule type" value="Genomic_DNA"/>
</dbReference>
<dbReference type="Proteomes" id="UP000683925">
    <property type="component" value="Unassembled WGS sequence"/>
</dbReference>
<dbReference type="PROSITE" id="PS50089">
    <property type="entry name" value="ZF_RING_2"/>
    <property type="match status" value="1"/>
</dbReference>
<feature type="region of interest" description="Disordered" evidence="5">
    <location>
        <begin position="1"/>
        <end position="32"/>
    </location>
</feature>
<reference evidence="7" key="1">
    <citation type="submission" date="2021-01" db="EMBL/GenBank/DDBJ databases">
        <authorList>
            <consortium name="Genoscope - CEA"/>
            <person name="William W."/>
        </authorList>
    </citation>
    <scope>NUCLEOTIDE SEQUENCE</scope>
</reference>